<proteinExistence type="predicted"/>
<dbReference type="InterPro" id="IPR036249">
    <property type="entry name" value="Thioredoxin-like_sf"/>
</dbReference>
<protein>
    <submittedName>
        <fullName evidence="4">Uncharacterized protein</fullName>
    </submittedName>
</protein>
<dbReference type="Proteomes" id="UP000650467">
    <property type="component" value="Unassembled WGS sequence"/>
</dbReference>
<keyword evidence="2" id="KW-0812">Transmembrane</keyword>
<feature type="signal peptide" evidence="3">
    <location>
        <begin position="1"/>
        <end position="31"/>
    </location>
</feature>
<feature type="compositionally biased region" description="Low complexity" evidence="1">
    <location>
        <begin position="218"/>
        <end position="245"/>
    </location>
</feature>
<evidence type="ECO:0000256" key="3">
    <source>
        <dbReference type="SAM" id="SignalP"/>
    </source>
</evidence>
<evidence type="ECO:0000313" key="5">
    <source>
        <dbReference type="Proteomes" id="UP000650467"/>
    </source>
</evidence>
<keyword evidence="2" id="KW-0472">Membrane</keyword>
<name>A0A835SJB5_CHLIN</name>
<gene>
    <name evidence="4" type="ORF">HXX76_012032</name>
</gene>
<evidence type="ECO:0000313" key="4">
    <source>
        <dbReference type="EMBL" id="KAG2428049.1"/>
    </source>
</evidence>
<evidence type="ECO:0000256" key="1">
    <source>
        <dbReference type="SAM" id="MobiDB-lite"/>
    </source>
</evidence>
<dbReference type="Gene3D" id="3.40.30.10">
    <property type="entry name" value="Glutaredoxin"/>
    <property type="match status" value="1"/>
</dbReference>
<reference evidence="4" key="1">
    <citation type="journal article" date="2020" name="bioRxiv">
        <title>Comparative genomics of Chlamydomonas.</title>
        <authorList>
            <person name="Craig R.J."/>
            <person name="Hasan A.R."/>
            <person name="Ness R.W."/>
            <person name="Keightley P.D."/>
        </authorList>
    </citation>
    <scope>NUCLEOTIDE SEQUENCE</scope>
    <source>
        <strain evidence="4">SAG 7.73</strain>
    </source>
</reference>
<keyword evidence="5" id="KW-1185">Reference proteome</keyword>
<accession>A0A835SJB5</accession>
<sequence length="259" mass="28007">MARRAVNPTFTPAVLVATVLLASSVWSVAHANSYPTHVVDLTDASFEHDTQASTGQTTGVWAVLFTDSTVPRFDRASIVVEQLAQEEEKEVIYARVDVARNMKLAKRFGDVIFLPCVLLFRDRQMYVFDMSFEDPNILEEVRTFVESGYANAEPNDVPLLVEKRLDPEAFKASTEMDPSTVTWAVVLILGGLMFQAWAIMNKDKFKPEPGQEKEKEGAAAAAAAGGEKEGAAAAAAPKGAAAAAPSKETPSKRGKAKAT</sequence>
<dbReference type="EMBL" id="JAEHOC010000037">
    <property type="protein sequence ID" value="KAG2428049.1"/>
    <property type="molecule type" value="Genomic_DNA"/>
</dbReference>
<feature type="chain" id="PRO_5032746748" evidence="3">
    <location>
        <begin position="32"/>
        <end position="259"/>
    </location>
</feature>
<feature type="transmembrane region" description="Helical" evidence="2">
    <location>
        <begin position="181"/>
        <end position="200"/>
    </location>
</feature>
<organism evidence="4 5">
    <name type="scientific">Chlamydomonas incerta</name>
    <dbReference type="NCBI Taxonomy" id="51695"/>
    <lineage>
        <taxon>Eukaryota</taxon>
        <taxon>Viridiplantae</taxon>
        <taxon>Chlorophyta</taxon>
        <taxon>core chlorophytes</taxon>
        <taxon>Chlorophyceae</taxon>
        <taxon>CS clade</taxon>
        <taxon>Chlamydomonadales</taxon>
        <taxon>Chlamydomonadaceae</taxon>
        <taxon>Chlamydomonas</taxon>
    </lineage>
</organism>
<feature type="region of interest" description="Disordered" evidence="1">
    <location>
        <begin position="206"/>
        <end position="259"/>
    </location>
</feature>
<keyword evidence="3" id="KW-0732">Signal</keyword>
<keyword evidence="2" id="KW-1133">Transmembrane helix</keyword>
<dbReference type="OrthoDB" id="72053at2759"/>
<dbReference type="PANTHER" id="PTHR19991">
    <property type="entry name" value="L 2 01289"/>
    <property type="match status" value="1"/>
</dbReference>
<dbReference type="SUPFAM" id="SSF52833">
    <property type="entry name" value="Thioredoxin-like"/>
    <property type="match status" value="1"/>
</dbReference>
<evidence type="ECO:0000256" key="2">
    <source>
        <dbReference type="SAM" id="Phobius"/>
    </source>
</evidence>
<comment type="caution">
    <text evidence="4">The sequence shown here is derived from an EMBL/GenBank/DDBJ whole genome shotgun (WGS) entry which is preliminary data.</text>
</comment>
<dbReference type="PANTHER" id="PTHR19991:SF2">
    <property type="entry name" value="GH08893P"/>
    <property type="match status" value="1"/>
</dbReference>
<feature type="compositionally biased region" description="Basic and acidic residues" evidence="1">
    <location>
        <begin position="206"/>
        <end position="217"/>
    </location>
</feature>
<dbReference type="AlphaFoldDB" id="A0A835SJB5"/>